<evidence type="ECO:0000256" key="1">
    <source>
        <dbReference type="ARBA" id="ARBA00001974"/>
    </source>
</evidence>
<evidence type="ECO:0000256" key="3">
    <source>
        <dbReference type="ARBA" id="ARBA00022630"/>
    </source>
</evidence>
<dbReference type="PANTHER" id="PTHR13847:SF286">
    <property type="entry name" value="D-AMINO ACID DEHYDROGENASE"/>
    <property type="match status" value="1"/>
</dbReference>
<evidence type="ECO:0000259" key="5">
    <source>
        <dbReference type="Pfam" id="PF01266"/>
    </source>
</evidence>
<protein>
    <submittedName>
        <fullName evidence="6">Putative oxidoreductase YurR</fullName>
        <ecNumber evidence="6">1.-.-.-</ecNumber>
    </submittedName>
</protein>
<keyword evidence="4 6" id="KW-0560">Oxidoreductase</keyword>
<accession>A0A090IUV5</accession>
<dbReference type="RefSeq" id="WP_034767486.1">
    <property type="nucleotide sequence ID" value="NZ_CCRF01000011.1"/>
</dbReference>
<dbReference type="AlphaFoldDB" id="A0A090IUV5"/>
<comment type="cofactor">
    <cofactor evidence="1">
        <name>FAD</name>
        <dbReference type="ChEBI" id="CHEBI:57692"/>
    </cofactor>
</comment>
<sequence>MSRYIVIGAGILGAATAYHLAKLGADVVVVDRKDAGQATDAAAGMICPWLSQRRNKAWYRLAKKGAAYYPRLIKQLQDDEEQETGYKQVGAISIHTDIEKLKQMEERARIRKEDAPEIGEITMLTEEETRNMFPLLKKGYASVHISGAARVNGRALRDALLRGAEKYGANIVNGSAALVGGNGTVQGVKVGKELIAGDCVVITAGAWADELLAPLGVRLLITYQKGQIVHLKLKNQLTDSWPVVMPPGDQSILAFDGGEVVVGATHENHTGFDLRVTAGGLHEIFSKAFEVAPGLQDGEVIDVRVGFRPFTPNFLPVIGEVPSYEGLYLANGLGASGLTMAPFLGSQLACLVTGREFEIDLAEYDIRGAIG</sequence>
<dbReference type="Pfam" id="PF01266">
    <property type="entry name" value="DAO"/>
    <property type="match status" value="1"/>
</dbReference>
<proteinExistence type="inferred from homology"/>
<evidence type="ECO:0000256" key="4">
    <source>
        <dbReference type="ARBA" id="ARBA00023002"/>
    </source>
</evidence>
<dbReference type="InterPro" id="IPR036188">
    <property type="entry name" value="FAD/NAD-bd_sf"/>
</dbReference>
<dbReference type="SUPFAM" id="SSF54373">
    <property type="entry name" value="FAD-linked reductases, C-terminal domain"/>
    <property type="match status" value="1"/>
</dbReference>
<keyword evidence="7" id="KW-1185">Reference proteome</keyword>
<dbReference type="Gene3D" id="3.30.9.10">
    <property type="entry name" value="D-Amino Acid Oxidase, subunit A, domain 2"/>
    <property type="match status" value="1"/>
</dbReference>
<comment type="similarity">
    <text evidence="2">Belongs to the DadA oxidoreductase family.</text>
</comment>
<evidence type="ECO:0000256" key="2">
    <source>
        <dbReference type="ARBA" id="ARBA00009410"/>
    </source>
</evidence>
<dbReference type="PANTHER" id="PTHR13847">
    <property type="entry name" value="SARCOSINE DEHYDROGENASE-RELATED"/>
    <property type="match status" value="1"/>
</dbReference>
<evidence type="ECO:0000313" key="6">
    <source>
        <dbReference type="EMBL" id="CEE00228.1"/>
    </source>
</evidence>
<dbReference type="SUPFAM" id="SSF51905">
    <property type="entry name" value="FAD/NAD(P)-binding domain"/>
    <property type="match status" value="1"/>
</dbReference>
<feature type="domain" description="FAD dependent oxidoreductase" evidence="5">
    <location>
        <begin position="4"/>
        <end position="349"/>
    </location>
</feature>
<dbReference type="GO" id="GO:0016491">
    <property type="term" value="F:oxidoreductase activity"/>
    <property type="evidence" value="ECO:0007669"/>
    <property type="project" value="UniProtKB-KW"/>
</dbReference>
<dbReference type="InterPro" id="IPR006076">
    <property type="entry name" value="FAD-dep_OxRdtase"/>
</dbReference>
<evidence type="ECO:0000313" key="7">
    <source>
        <dbReference type="Proteomes" id="UP000040576"/>
    </source>
</evidence>
<organism evidence="6 7">
    <name type="scientific">Caldibacillus thermoamylovorans</name>
    <dbReference type="NCBI Taxonomy" id="35841"/>
    <lineage>
        <taxon>Bacteria</taxon>
        <taxon>Bacillati</taxon>
        <taxon>Bacillota</taxon>
        <taxon>Bacilli</taxon>
        <taxon>Bacillales</taxon>
        <taxon>Bacillaceae</taxon>
        <taxon>Caldibacillus</taxon>
    </lineage>
</organism>
<dbReference type="Proteomes" id="UP000040576">
    <property type="component" value="Unassembled WGS sequence"/>
</dbReference>
<dbReference type="EC" id="1.-.-.-" evidence="6"/>
<keyword evidence="3" id="KW-0285">Flavoprotein</keyword>
<gene>
    <name evidence="6" type="primary">yurR</name>
    <name evidence="6" type="ORF">BT1A1_0367</name>
</gene>
<dbReference type="GO" id="GO:0005737">
    <property type="term" value="C:cytoplasm"/>
    <property type="evidence" value="ECO:0007669"/>
    <property type="project" value="TreeGrafter"/>
</dbReference>
<reference evidence="6 7" key="1">
    <citation type="submission" date="2014-07" db="EMBL/GenBank/DDBJ databases">
        <authorList>
            <person name="Wibberg Daniel"/>
        </authorList>
    </citation>
    <scope>NUCLEOTIDE SEQUENCE [LARGE SCALE GENOMIC DNA]</scope>
</reference>
<name>A0A090IUV5_9BACI</name>
<dbReference type="EMBL" id="CCRF01000011">
    <property type="protein sequence ID" value="CEE00228.1"/>
    <property type="molecule type" value="Genomic_DNA"/>
</dbReference>
<dbReference type="Gene3D" id="3.50.50.60">
    <property type="entry name" value="FAD/NAD(P)-binding domain"/>
    <property type="match status" value="1"/>
</dbReference>